<dbReference type="OrthoDB" id="64353at2759"/>
<proteinExistence type="predicted"/>
<feature type="domain" description="DUF2415" evidence="1">
    <location>
        <begin position="266"/>
        <end position="301"/>
    </location>
</feature>
<organism evidence="2 3">
    <name type="scientific">Tieghemiomyces parasiticus</name>
    <dbReference type="NCBI Taxonomy" id="78921"/>
    <lineage>
        <taxon>Eukaryota</taxon>
        <taxon>Fungi</taxon>
        <taxon>Fungi incertae sedis</taxon>
        <taxon>Zoopagomycota</taxon>
        <taxon>Kickxellomycotina</taxon>
        <taxon>Dimargaritomycetes</taxon>
        <taxon>Dimargaritales</taxon>
        <taxon>Dimargaritaceae</taxon>
        <taxon>Tieghemiomyces</taxon>
    </lineage>
</organism>
<comment type="caution">
    <text evidence="2">The sequence shown here is derived from an EMBL/GenBank/DDBJ whole genome shotgun (WGS) entry which is preliminary data.</text>
</comment>
<evidence type="ECO:0000313" key="3">
    <source>
        <dbReference type="Proteomes" id="UP001150569"/>
    </source>
</evidence>
<dbReference type="SMART" id="SM00320">
    <property type="entry name" value="WD40"/>
    <property type="match status" value="3"/>
</dbReference>
<dbReference type="EMBL" id="JANBPT010000889">
    <property type="protein sequence ID" value="KAJ1911828.1"/>
    <property type="molecule type" value="Genomic_DNA"/>
</dbReference>
<dbReference type="InterPro" id="IPR015943">
    <property type="entry name" value="WD40/YVTN_repeat-like_dom_sf"/>
</dbReference>
<evidence type="ECO:0000259" key="1">
    <source>
        <dbReference type="Pfam" id="PF10313"/>
    </source>
</evidence>
<dbReference type="InterPro" id="IPR001680">
    <property type="entry name" value="WD40_rpt"/>
</dbReference>
<dbReference type="InterPro" id="IPR036322">
    <property type="entry name" value="WD40_repeat_dom_sf"/>
</dbReference>
<gene>
    <name evidence="2" type="ORF">IWQ60_009953</name>
</gene>
<dbReference type="Proteomes" id="UP001150569">
    <property type="component" value="Unassembled WGS sequence"/>
</dbReference>
<protein>
    <recommendedName>
        <fullName evidence="1">DUF2415 domain-containing protein</fullName>
    </recommendedName>
</protein>
<dbReference type="Pfam" id="PF00400">
    <property type="entry name" value="WD40"/>
    <property type="match status" value="2"/>
</dbReference>
<evidence type="ECO:0000313" key="2">
    <source>
        <dbReference type="EMBL" id="KAJ1911828.1"/>
    </source>
</evidence>
<dbReference type="AlphaFoldDB" id="A0A9W7ZSA2"/>
<dbReference type="Gene3D" id="2.130.10.10">
    <property type="entry name" value="YVTN repeat-like/Quinoprotein amine dehydrogenase"/>
    <property type="match status" value="1"/>
</dbReference>
<dbReference type="PANTHER" id="PTHR43991">
    <property type="entry name" value="WD REPEAT PROTEIN (AFU_ORTHOLOGUE AFUA_8G05640)-RELATED"/>
    <property type="match status" value="1"/>
</dbReference>
<sequence>MTKPSPILRYDTTFVKRVAEFNLPCTAHHWQLQDCVVCPDNRSTIYALNDYYVHKFNQNHCQLPPHSISNPSICTIPLPPSLSGSTANSFGYSVTSSETGEISLYNSALREARTYHIGKDINNHIAFSRNPQYLDATAIRSIEPHLLACNNDGHIRVLSLPDLRILQKLPFHQSVNHAAVSPDGTRMVAVTDDQAVPLFDARGTTYTPALNFNTRHGAAYSCHWDAFSTTFAVATNSGYVDVFDVRNPQHKLASVRALQPAQQGGGSCRVVKFAPSYTVDLMAFSEHTNYVTVVDTRNYTDVQRLRVGNNQIITGLAFTPDGGNLFVGTGDRIIKFAVNQTDRRSFGSYELA</sequence>
<name>A0A9W7ZSA2_9FUNG</name>
<dbReference type="SUPFAM" id="SSF50978">
    <property type="entry name" value="WD40 repeat-like"/>
    <property type="match status" value="1"/>
</dbReference>
<reference evidence="2" key="1">
    <citation type="submission" date="2022-07" db="EMBL/GenBank/DDBJ databases">
        <title>Phylogenomic reconstructions and comparative analyses of Kickxellomycotina fungi.</title>
        <authorList>
            <person name="Reynolds N.K."/>
            <person name="Stajich J.E."/>
            <person name="Barry K."/>
            <person name="Grigoriev I.V."/>
            <person name="Crous P."/>
            <person name="Smith M.E."/>
        </authorList>
    </citation>
    <scope>NUCLEOTIDE SEQUENCE</scope>
    <source>
        <strain evidence="2">RSA 861</strain>
    </source>
</reference>
<accession>A0A9W7ZSA2</accession>
<dbReference type="PANTHER" id="PTHR43991:SF9">
    <property type="entry name" value="DUF2415 DOMAIN-CONTAINING PROTEIN"/>
    <property type="match status" value="1"/>
</dbReference>
<dbReference type="InterPro" id="IPR019417">
    <property type="entry name" value="DUF2415"/>
</dbReference>
<keyword evidence="3" id="KW-1185">Reference proteome</keyword>
<dbReference type="Pfam" id="PF10313">
    <property type="entry name" value="DUF2415"/>
    <property type="match status" value="1"/>
</dbReference>